<evidence type="ECO:0000313" key="4">
    <source>
        <dbReference type="Proteomes" id="UP000293347"/>
    </source>
</evidence>
<gene>
    <name evidence="3" type="ORF">EZ437_04515</name>
</gene>
<dbReference type="Pfam" id="PF19780">
    <property type="entry name" value="DUF6265"/>
    <property type="match status" value="1"/>
</dbReference>
<feature type="domain" description="DUF6265" evidence="2">
    <location>
        <begin position="35"/>
        <end position="147"/>
    </location>
</feature>
<reference evidence="3 4" key="1">
    <citation type="submission" date="2019-02" db="EMBL/GenBank/DDBJ databases">
        <title>Pedobacter sp. RP-1-14 sp. nov., isolated from Arctic soil.</title>
        <authorList>
            <person name="Dahal R.H."/>
        </authorList>
    </citation>
    <scope>NUCLEOTIDE SEQUENCE [LARGE SCALE GENOMIC DNA]</scope>
    <source>
        <strain evidence="3 4">RP-1-14</strain>
    </source>
</reference>
<keyword evidence="4" id="KW-1185">Reference proteome</keyword>
<feature type="chain" id="PRO_5020995073" description="DUF6265 domain-containing protein" evidence="1">
    <location>
        <begin position="25"/>
        <end position="168"/>
    </location>
</feature>
<name>A0A4R0NQB0_9SPHI</name>
<keyword evidence="1" id="KW-0732">Signal</keyword>
<dbReference type="OrthoDB" id="7567258at2"/>
<evidence type="ECO:0000259" key="2">
    <source>
        <dbReference type="Pfam" id="PF19780"/>
    </source>
</evidence>
<proteinExistence type="predicted"/>
<evidence type="ECO:0000256" key="1">
    <source>
        <dbReference type="SAM" id="SignalP"/>
    </source>
</evidence>
<dbReference type="Proteomes" id="UP000293347">
    <property type="component" value="Unassembled WGS sequence"/>
</dbReference>
<sequence>MKHLYTLILLLFVNGFTAKIYAQAQQNTGSVADVAFIQGHWKATTAQGQTIEGVWLQPEGENILGFMRMMKSGKADLYEILAYEQSEKGLVSMVKHFKPGLLGLEEKDKQDRYHFVEASKDRAIFQKEGESLQILYEKRSPNQFVIARGTKEGDKWKFTDLFVFNRVK</sequence>
<accession>A0A4R0NQB0</accession>
<dbReference type="InterPro" id="IPR046232">
    <property type="entry name" value="DUF6265"/>
</dbReference>
<dbReference type="EMBL" id="SJSL01000001">
    <property type="protein sequence ID" value="TCD03240.1"/>
    <property type="molecule type" value="Genomic_DNA"/>
</dbReference>
<dbReference type="RefSeq" id="WP_131593659.1">
    <property type="nucleotide sequence ID" value="NZ_SJSL01000001.1"/>
</dbReference>
<dbReference type="AlphaFoldDB" id="A0A4R0NQB0"/>
<protein>
    <recommendedName>
        <fullName evidence="2">DUF6265 domain-containing protein</fullName>
    </recommendedName>
</protein>
<feature type="signal peptide" evidence="1">
    <location>
        <begin position="1"/>
        <end position="24"/>
    </location>
</feature>
<organism evidence="3 4">
    <name type="scientific">Pedobacter psychroterrae</name>
    <dbReference type="NCBI Taxonomy" id="2530453"/>
    <lineage>
        <taxon>Bacteria</taxon>
        <taxon>Pseudomonadati</taxon>
        <taxon>Bacteroidota</taxon>
        <taxon>Sphingobacteriia</taxon>
        <taxon>Sphingobacteriales</taxon>
        <taxon>Sphingobacteriaceae</taxon>
        <taxon>Pedobacter</taxon>
    </lineage>
</organism>
<evidence type="ECO:0000313" key="3">
    <source>
        <dbReference type="EMBL" id="TCD03240.1"/>
    </source>
</evidence>
<comment type="caution">
    <text evidence="3">The sequence shown here is derived from an EMBL/GenBank/DDBJ whole genome shotgun (WGS) entry which is preliminary data.</text>
</comment>